<sequence length="93" mass="10402">MLPDSNVLKDVLDSSHVQLSLDEAEDEANEDIVDEGVAQNPWQTGVYQQSSGANTPPSLRRSSRIRKLNPKYANAAIVEEENEKEPENFEEAF</sequence>
<name>A0ABQ7UG00_SOLTU</name>
<protein>
    <submittedName>
        <fullName evidence="1">Uncharacterized protein</fullName>
    </submittedName>
</protein>
<evidence type="ECO:0000313" key="1">
    <source>
        <dbReference type="EMBL" id="KAH0748502.1"/>
    </source>
</evidence>
<accession>A0ABQ7UG00</accession>
<organism evidence="1 2">
    <name type="scientific">Solanum tuberosum</name>
    <name type="common">Potato</name>
    <dbReference type="NCBI Taxonomy" id="4113"/>
    <lineage>
        <taxon>Eukaryota</taxon>
        <taxon>Viridiplantae</taxon>
        <taxon>Streptophyta</taxon>
        <taxon>Embryophyta</taxon>
        <taxon>Tracheophyta</taxon>
        <taxon>Spermatophyta</taxon>
        <taxon>Magnoliopsida</taxon>
        <taxon>eudicotyledons</taxon>
        <taxon>Gunneridae</taxon>
        <taxon>Pentapetalae</taxon>
        <taxon>asterids</taxon>
        <taxon>lamiids</taxon>
        <taxon>Solanales</taxon>
        <taxon>Solanaceae</taxon>
        <taxon>Solanoideae</taxon>
        <taxon>Solaneae</taxon>
        <taxon>Solanum</taxon>
    </lineage>
</organism>
<keyword evidence="2" id="KW-1185">Reference proteome</keyword>
<reference evidence="1 2" key="1">
    <citation type="journal article" date="2021" name="bioRxiv">
        <title>Chromosome-scale and haplotype-resolved genome assembly of a tetraploid potato cultivar.</title>
        <authorList>
            <person name="Sun H."/>
            <person name="Jiao W.-B."/>
            <person name="Krause K."/>
            <person name="Campoy J.A."/>
            <person name="Goel M."/>
            <person name="Folz-Donahue K."/>
            <person name="Kukat C."/>
            <person name="Huettel B."/>
            <person name="Schneeberger K."/>
        </authorList>
    </citation>
    <scope>NUCLEOTIDE SEQUENCE [LARGE SCALE GENOMIC DNA]</scope>
    <source>
        <strain evidence="1">SolTubOtavaFocal</strain>
        <tissue evidence="1">Leaves</tissue>
    </source>
</reference>
<comment type="caution">
    <text evidence="1">The sequence shown here is derived from an EMBL/GenBank/DDBJ whole genome shotgun (WGS) entry which is preliminary data.</text>
</comment>
<evidence type="ECO:0000313" key="2">
    <source>
        <dbReference type="Proteomes" id="UP000826656"/>
    </source>
</evidence>
<gene>
    <name evidence="1" type="ORF">KY290_027734</name>
</gene>
<proteinExistence type="predicted"/>
<dbReference type="EMBL" id="JAIVGD010000019">
    <property type="protein sequence ID" value="KAH0748502.1"/>
    <property type="molecule type" value="Genomic_DNA"/>
</dbReference>
<dbReference type="Proteomes" id="UP000826656">
    <property type="component" value="Unassembled WGS sequence"/>
</dbReference>